<feature type="compositionally biased region" description="Basic and acidic residues" evidence="1">
    <location>
        <begin position="163"/>
        <end position="176"/>
    </location>
</feature>
<feature type="region of interest" description="Disordered" evidence="1">
    <location>
        <begin position="121"/>
        <end position="190"/>
    </location>
</feature>
<proteinExistence type="predicted"/>
<dbReference type="EnsemblPlants" id="ORUFI03G08150.2">
    <property type="protein sequence ID" value="ORUFI03G08150.2"/>
    <property type="gene ID" value="ORUFI03G08150"/>
</dbReference>
<reference evidence="3" key="1">
    <citation type="submission" date="2013-06" db="EMBL/GenBank/DDBJ databases">
        <authorList>
            <person name="Zhao Q."/>
        </authorList>
    </citation>
    <scope>NUCLEOTIDE SEQUENCE</scope>
    <source>
        <strain evidence="3">cv. W1943</strain>
    </source>
</reference>
<dbReference type="Gramene" id="ORUFI03G08150.2">
    <property type="protein sequence ID" value="ORUFI03G08150.2"/>
    <property type="gene ID" value="ORUFI03G08150"/>
</dbReference>
<dbReference type="HOGENOM" id="CLU_1139571_0_0_1"/>
<organism evidence="2 3">
    <name type="scientific">Oryza rufipogon</name>
    <name type="common">Brownbeard rice</name>
    <name type="synonym">Asian wild rice</name>
    <dbReference type="NCBI Taxonomy" id="4529"/>
    <lineage>
        <taxon>Eukaryota</taxon>
        <taxon>Viridiplantae</taxon>
        <taxon>Streptophyta</taxon>
        <taxon>Embryophyta</taxon>
        <taxon>Tracheophyta</taxon>
        <taxon>Spermatophyta</taxon>
        <taxon>Magnoliopsida</taxon>
        <taxon>Liliopsida</taxon>
        <taxon>Poales</taxon>
        <taxon>Poaceae</taxon>
        <taxon>BOP clade</taxon>
        <taxon>Oryzoideae</taxon>
        <taxon>Oryzeae</taxon>
        <taxon>Oryzinae</taxon>
        <taxon>Oryza</taxon>
    </lineage>
</organism>
<evidence type="ECO:0000313" key="2">
    <source>
        <dbReference type="EnsemblPlants" id="ORUFI03G08150.2"/>
    </source>
</evidence>
<dbReference type="Proteomes" id="UP000008022">
    <property type="component" value="Unassembled WGS sequence"/>
</dbReference>
<feature type="compositionally biased region" description="Basic residues" evidence="1">
    <location>
        <begin position="35"/>
        <end position="47"/>
    </location>
</feature>
<feature type="region of interest" description="Disordered" evidence="1">
    <location>
        <begin position="35"/>
        <end position="69"/>
    </location>
</feature>
<protein>
    <submittedName>
        <fullName evidence="2">Uncharacterized protein</fullName>
    </submittedName>
</protein>
<dbReference type="AlphaFoldDB" id="A0A0E0NRG1"/>
<sequence length="244" mass="26000">MATTSLLLSPHPIHHDQEEAALLLHLRHNRRRRHGGCPRCFRFRRQGKRQESSTHTSTSGPPRGRLRSAPALNPAVAEGGSHTNMRYRGCSATAIHSCSGAGIRGLTRALSRGRRGAPALLLLSPASPSPEPPSAKPGGCKDGGGGAPSPSLVVKPYGTPARQELRLGAGDEEKRPAAARSGAVEAESGPPWRDLLGGGVGRWYFHSLLVTTFPCRHARGTLPFGAAFWIPRLLEDLFVVDLGS</sequence>
<evidence type="ECO:0000313" key="3">
    <source>
        <dbReference type="Proteomes" id="UP000008022"/>
    </source>
</evidence>
<accession>A0A0E0NRG1</accession>
<name>A0A0E0NRG1_ORYRU</name>
<evidence type="ECO:0000256" key="1">
    <source>
        <dbReference type="SAM" id="MobiDB-lite"/>
    </source>
</evidence>
<keyword evidence="3" id="KW-1185">Reference proteome</keyword>
<reference evidence="2" key="2">
    <citation type="submission" date="2015-06" db="UniProtKB">
        <authorList>
            <consortium name="EnsemblPlants"/>
        </authorList>
    </citation>
    <scope>IDENTIFICATION</scope>
</reference>